<sequence length="233" mass="25034">MPASSPDSILIYAAGFGTRMGPLTRDMPKPLVRVGGKPLLDHALDVVDRAGIPRKVVNTHYLGEQIADHLAGREDIRISHEMPEILETGGGLRHALPLLGPDPVFTLNTDAIWTGSNPLGQLLSAWDPTRMDALLLLVPRARATGYRGKGDFILSPDGRIGRGPGEVYTGAQIIRTDLLKTIPETSFSVNKLWDLTLAAGRTYGTLHDGGWCDVGRPEGIETAEAMLTEGGLV</sequence>
<dbReference type="InterPro" id="IPR029044">
    <property type="entry name" value="Nucleotide-diphossugar_trans"/>
</dbReference>
<gene>
    <name evidence="4" type="ORF">BV394_08870</name>
</gene>
<dbReference type="Pfam" id="PF12804">
    <property type="entry name" value="NTP_transf_3"/>
    <property type="match status" value="1"/>
</dbReference>
<dbReference type="RefSeq" id="WP_076979833.1">
    <property type="nucleotide sequence ID" value="NZ_CP019124.1"/>
</dbReference>
<dbReference type="EMBL" id="CP019124">
    <property type="protein sequence ID" value="APX89812.1"/>
    <property type="molecule type" value="Genomic_DNA"/>
</dbReference>
<keyword evidence="2" id="KW-0548">Nucleotidyltransferase</keyword>
<keyword evidence="1" id="KW-0808">Transferase</keyword>
<dbReference type="Gene3D" id="3.90.550.10">
    <property type="entry name" value="Spore Coat Polysaccharide Biosynthesis Protein SpsA, Chain A"/>
    <property type="match status" value="1"/>
</dbReference>
<accession>A0A1U7DIJ5</accession>
<keyword evidence="5" id="KW-1185">Reference proteome</keyword>
<dbReference type="PANTHER" id="PTHR43584">
    <property type="entry name" value="NUCLEOTIDYL TRANSFERASE"/>
    <property type="match status" value="1"/>
</dbReference>
<dbReference type="InterPro" id="IPR050065">
    <property type="entry name" value="GlmU-like"/>
</dbReference>
<reference evidence="4 5" key="1">
    <citation type="submission" date="2017-01" db="EMBL/GenBank/DDBJ databases">
        <title>Genomic analysis of Xuhuaishuia manganoxidans DY6-4.</title>
        <authorList>
            <person name="Wang X."/>
        </authorList>
    </citation>
    <scope>NUCLEOTIDE SEQUENCE [LARGE SCALE GENOMIC DNA]</scope>
    <source>
        <strain evidence="4 5">DY6-4</strain>
    </source>
</reference>
<name>A0A1U7DIJ5_9RHOB</name>
<dbReference type="AlphaFoldDB" id="A0A1U7DIJ5"/>
<dbReference type="GO" id="GO:0016779">
    <property type="term" value="F:nucleotidyltransferase activity"/>
    <property type="evidence" value="ECO:0007669"/>
    <property type="project" value="UniProtKB-KW"/>
</dbReference>
<keyword evidence="3" id="KW-0460">Magnesium</keyword>
<evidence type="ECO:0000256" key="3">
    <source>
        <dbReference type="ARBA" id="ARBA00022842"/>
    </source>
</evidence>
<protein>
    <submittedName>
        <fullName evidence="4">Nucleotidyltransferase</fullName>
    </submittedName>
</protein>
<organism evidence="4 5">
    <name type="scientific">Brevirhabdus pacifica</name>
    <dbReference type="NCBI Taxonomy" id="1267768"/>
    <lineage>
        <taxon>Bacteria</taxon>
        <taxon>Pseudomonadati</taxon>
        <taxon>Pseudomonadota</taxon>
        <taxon>Alphaproteobacteria</taxon>
        <taxon>Rhodobacterales</taxon>
        <taxon>Paracoccaceae</taxon>
        <taxon>Brevirhabdus</taxon>
    </lineage>
</organism>
<dbReference type="CDD" id="cd06422">
    <property type="entry name" value="NTP_transferase_like_1"/>
    <property type="match status" value="1"/>
</dbReference>
<evidence type="ECO:0000313" key="5">
    <source>
        <dbReference type="Proteomes" id="UP000187266"/>
    </source>
</evidence>
<dbReference type="OrthoDB" id="9788272at2"/>
<evidence type="ECO:0000256" key="2">
    <source>
        <dbReference type="ARBA" id="ARBA00022695"/>
    </source>
</evidence>
<evidence type="ECO:0000256" key="1">
    <source>
        <dbReference type="ARBA" id="ARBA00022679"/>
    </source>
</evidence>
<dbReference type="Proteomes" id="UP000187266">
    <property type="component" value="Chromosome"/>
</dbReference>
<evidence type="ECO:0000313" key="4">
    <source>
        <dbReference type="EMBL" id="APX89812.1"/>
    </source>
</evidence>
<dbReference type="InterPro" id="IPR025877">
    <property type="entry name" value="MobA-like_NTP_Trfase"/>
</dbReference>
<dbReference type="PANTHER" id="PTHR43584:SF8">
    <property type="entry name" value="N-ACETYLMURAMATE ALPHA-1-PHOSPHATE URIDYLYLTRANSFERASE"/>
    <property type="match status" value="1"/>
</dbReference>
<dbReference type="SUPFAM" id="SSF53448">
    <property type="entry name" value="Nucleotide-diphospho-sugar transferases"/>
    <property type="match status" value="1"/>
</dbReference>
<accession>A0A2M9DBJ5</accession>
<dbReference type="STRING" id="1267768.BV394_08870"/>
<proteinExistence type="predicted"/>